<organism evidence="7 8">
    <name type="scientific">Candidatus Reconcilbacillus cellulovorans</name>
    <dbReference type="NCBI Taxonomy" id="1906605"/>
    <lineage>
        <taxon>Bacteria</taxon>
        <taxon>Bacillati</taxon>
        <taxon>Bacillota</taxon>
        <taxon>Bacilli</taxon>
        <taxon>Bacillales</taxon>
        <taxon>Paenibacillaceae</taxon>
        <taxon>Candidatus Reconcilbacillus</taxon>
    </lineage>
</organism>
<keyword evidence="2" id="KW-1003">Cell membrane</keyword>
<comment type="similarity">
    <text evidence="6">Belongs to the LPG synthase family.</text>
</comment>
<comment type="caution">
    <text evidence="7">The sequence shown here is derived from an EMBL/GenBank/DDBJ whole genome shotgun (WGS) entry which is preliminary data.</text>
</comment>
<dbReference type="GO" id="GO:0046677">
    <property type="term" value="P:response to antibiotic"/>
    <property type="evidence" value="ECO:0007669"/>
    <property type="project" value="UniProtKB-KW"/>
</dbReference>
<keyword evidence="4 6" id="KW-1133">Transmembrane helix</keyword>
<reference evidence="7 8" key="1">
    <citation type="submission" date="2016-12" db="EMBL/GenBank/DDBJ databases">
        <title>Candidatus Reconcilibacillus cellulovorans genome.</title>
        <authorList>
            <person name="Kolinko S."/>
            <person name="Wu Y.-W."/>
            <person name="Tachea F."/>
            <person name="Denzel E."/>
            <person name="Hiras J."/>
            <person name="Baecker N."/>
            <person name="Chan L.J."/>
            <person name="Eichorst S.A."/>
            <person name="Frey D."/>
            <person name="Adams P.D."/>
            <person name="Pray T."/>
            <person name="Tanjore D."/>
            <person name="Petzold C.J."/>
            <person name="Gladden J.M."/>
            <person name="Simmons B.A."/>
            <person name="Singer S.W."/>
        </authorList>
    </citation>
    <scope>NUCLEOTIDE SEQUENCE [LARGE SCALE GENOMIC DNA]</scope>
    <source>
        <strain evidence="7">JTherm</strain>
    </source>
</reference>
<name>A0A2A6E091_9BACL</name>
<dbReference type="Pfam" id="PF03706">
    <property type="entry name" value="LPG_synthase_TM"/>
    <property type="match status" value="1"/>
</dbReference>
<evidence type="ECO:0000256" key="5">
    <source>
        <dbReference type="ARBA" id="ARBA00023136"/>
    </source>
</evidence>
<evidence type="ECO:0000256" key="3">
    <source>
        <dbReference type="ARBA" id="ARBA00022692"/>
    </source>
</evidence>
<dbReference type="AlphaFoldDB" id="A0A2A6E091"/>
<comment type="catalytic activity">
    <reaction evidence="6">
        <text>L-lysyl-tRNA(Lys) + a 1,2-diacyl-sn-glycero-3-phospho-(1'-sn-glycerol) = a 1,2-diacyl-sn-glycero-3-phospho-1'-(3'-O-L-lysyl)-sn-glycerol + tRNA(Lys)</text>
        <dbReference type="Rhea" id="RHEA:10668"/>
        <dbReference type="Rhea" id="RHEA-COMP:9696"/>
        <dbReference type="Rhea" id="RHEA-COMP:9697"/>
        <dbReference type="ChEBI" id="CHEBI:64716"/>
        <dbReference type="ChEBI" id="CHEBI:75792"/>
        <dbReference type="ChEBI" id="CHEBI:78442"/>
        <dbReference type="ChEBI" id="CHEBI:78529"/>
        <dbReference type="EC" id="2.3.2.3"/>
    </reaction>
</comment>
<evidence type="ECO:0000256" key="2">
    <source>
        <dbReference type="ARBA" id="ARBA00022475"/>
    </source>
</evidence>
<comment type="function">
    <text evidence="6">Catalyzes the transfer of a lysyl group from L-lysyl-tRNA(Lys) to membrane-bound phosphatidylglycerol (PG), which produces lysylphosphatidylglycerol (LPG), a major component of the bacterial membrane with a positive net charge. LPG synthesis contributes to bacterial virulence as it is involved in the resistance mechanism against cationic antimicrobial peptides (CAMP) produces by the host's immune system (defensins, cathelicidins) and by the competing microorganisms.</text>
</comment>
<evidence type="ECO:0000256" key="6">
    <source>
        <dbReference type="RuleBase" id="RU363042"/>
    </source>
</evidence>
<keyword evidence="6" id="KW-0808">Transferase</keyword>
<dbReference type="GO" id="GO:0050071">
    <property type="term" value="F:phosphatidylglycerol lysyltransferase activity"/>
    <property type="evidence" value="ECO:0007669"/>
    <property type="project" value="UniProtKB-EC"/>
</dbReference>
<evidence type="ECO:0000256" key="4">
    <source>
        <dbReference type="ARBA" id="ARBA00022989"/>
    </source>
</evidence>
<evidence type="ECO:0000313" key="8">
    <source>
        <dbReference type="Proteomes" id="UP000243688"/>
    </source>
</evidence>
<feature type="transmembrane region" description="Helical" evidence="6">
    <location>
        <begin position="46"/>
        <end position="66"/>
    </location>
</feature>
<keyword evidence="5 6" id="KW-0472">Membrane</keyword>
<dbReference type="GO" id="GO:0006629">
    <property type="term" value="P:lipid metabolic process"/>
    <property type="evidence" value="ECO:0007669"/>
    <property type="project" value="UniProtKB-KW"/>
</dbReference>
<keyword evidence="6" id="KW-0443">Lipid metabolism</keyword>
<accession>A0A2A6E091</accession>
<gene>
    <name evidence="6" type="primary">mprF</name>
    <name evidence="7" type="ORF">BLM47_06870</name>
</gene>
<feature type="transmembrane region" description="Helical" evidence="6">
    <location>
        <begin position="9"/>
        <end position="26"/>
    </location>
</feature>
<comment type="subcellular location">
    <subcellularLocation>
        <location evidence="1 6">Cell membrane</location>
        <topology evidence="1 6">Multi-pass membrane protein</topology>
    </subcellularLocation>
</comment>
<keyword evidence="6" id="KW-0046">Antibiotic resistance</keyword>
<dbReference type="Proteomes" id="UP000243688">
    <property type="component" value="Unassembled WGS sequence"/>
</dbReference>
<dbReference type="GO" id="GO:0005886">
    <property type="term" value="C:plasma membrane"/>
    <property type="evidence" value="ECO:0007669"/>
    <property type="project" value="UniProtKB-SubCell"/>
</dbReference>
<protein>
    <recommendedName>
        <fullName evidence="6">Phosphatidylglycerol lysyltransferase</fullName>
        <ecNumber evidence="6">2.3.2.3</ecNumber>
    </recommendedName>
    <alternativeName>
        <fullName evidence="6">Lysylphosphatidylglycerol synthase</fullName>
    </alternativeName>
</protein>
<evidence type="ECO:0000313" key="7">
    <source>
        <dbReference type="EMBL" id="PDO10451.1"/>
    </source>
</evidence>
<dbReference type="EMBL" id="MOXJ01000014">
    <property type="protein sequence ID" value="PDO10451.1"/>
    <property type="molecule type" value="Genomic_DNA"/>
</dbReference>
<keyword evidence="3 6" id="KW-0812">Transmembrane</keyword>
<feature type="transmembrane region" description="Helical" evidence="6">
    <location>
        <begin position="125"/>
        <end position="146"/>
    </location>
</feature>
<evidence type="ECO:0000256" key="1">
    <source>
        <dbReference type="ARBA" id="ARBA00004651"/>
    </source>
</evidence>
<proteinExistence type="inferred from homology"/>
<sequence length="310" mass="33315">MIQNRRRAAIRAAEVLAFAAVAYFVYEAAGVRPEELWEAVAEADALFYAAVLVAFLSQLAQGWLWVRLMNALRASDESGGPLSLGAGLAVFVHSMFAKYVPGGIWNLLGRLYLGRKVGLTFGRQVAGMLYETVFLVFAAALFSLFYLGWGLAAVPLVAATAAVYGPATRGLERLARRLGRKGRFGRRMTENLSLELPRAEFFRFLALYGVNQLAVGVGFWLLLSGFGVVAFSWAEAAGLYALGWLIGCLSPLPGGLGVREGALAALLAPRIGWTAAAEAAVLARIWTLLGEAALYVAVAGARLLLKRTWA</sequence>
<feature type="transmembrane region" description="Helical" evidence="6">
    <location>
        <begin position="285"/>
        <end position="305"/>
    </location>
</feature>
<dbReference type="InterPro" id="IPR022791">
    <property type="entry name" value="L-PG_synthase/AglD"/>
</dbReference>
<dbReference type="EC" id="2.3.2.3" evidence="6"/>